<protein>
    <submittedName>
        <fullName evidence="9">DNA ligase</fullName>
        <ecNumber evidence="9">6.5.1.1</ecNumber>
    </submittedName>
</protein>
<sequence length="271" mass="31547">MLRVCILLIFFINFINAQSRQIMLLSEYDDENLSNWYISEKLDGVRGVWDGKELKSRNGYKFAYPSNFTACFPNFALDGELYTKRGDFENISSITSKSETNNGWKEIKFYIFDIPDMNVSFDKKYQKMQEIANKCENIKAIEQRVAKNNDEVFKFLDDIVKNGGEGVVARETNLIYENTRSNKILKLKKFKDSECKVLKINKGNGKYKNAMGSLDCKDIKTGVIFKIGSGFSDELRKNPPQINQIITYKYQNLTKNKKPRFPVFLRFRNEI</sequence>
<dbReference type="EC" id="6.5.1.1" evidence="9"/>
<keyword evidence="4" id="KW-0227">DNA damage</keyword>
<dbReference type="NCBIfam" id="NF006592">
    <property type="entry name" value="PRK09125.1"/>
    <property type="match status" value="1"/>
</dbReference>
<keyword evidence="2 9" id="KW-0436">Ligase</keyword>
<evidence type="ECO:0000256" key="4">
    <source>
        <dbReference type="ARBA" id="ARBA00022763"/>
    </source>
</evidence>
<dbReference type="SUPFAM" id="SSF50249">
    <property type="entry name" value="Nucleic acid-binding proteins"/>
    <property type="match status" value="1"/>
</dbReference>
<dbReference type="Pfam" id="PF14743">
    <property type="entry name" value="DNA_ligase_OB_2"/>
    <property type="match status" value="1"/>
</dbReference>
<dbReference type="InterPro" id="IPR016059">
    <property type="entry name" value="DNA_ligase_ATP-dep_CS"/>
</dbReference>
<evidence type="ECO:0000256" key="3">
    <source>
        <dbReference type="ARBA" id="ARBA00022705"/>
    </source>
</evidence>
<dbReference type="OrthoDB" id="9767858at2"/>
<dbReference type="Gene3D" id="3.30.470.30">
    <property type="entry name" value="DNA ligase/mRNA capping enzyme"/>
    <property type="match status" value="1"/>
</dbReference>
<accession>A0A381DH62</accession>
<dbReference type="CDD" id="cd08041">
    <property type="entry name" value="OBF_kDNA_ligase_like"/>
    <property type="match status" value="1"/>
</dbReference>
<keyword evidence="10" id="KW-1185">Reference proteome</keyword>
<dbReference type="GO" id="GO:0006260">
    <property type="term" value="P:DNA replication"/>
    <property type="evidence" value="ECO:0007669"/>
    <property type="project" value="UniProtKB-KW"/>
</dbReference>
<reference evidence="9 10" key="1">
    <citation type="submission" date="2018-06" db="EMBL/GenBank/DDBJ databases">
        <authorList>
            <consortium name="Pathogen Informatics"/>
            <person name="Doyle S."/>
        </authorList>
    </citation>
    <scope>NUCLEOTIDE SEQUENCE [LARGE SCALE GENOMIC DNA]</scope>
    <source>
        <strain evidence="9 10">NCTC12475</strain>
    </source>
</reference>
<dbReference type="GO" id="GO:0003910">
    <property type="term" value="F:DNA ligase (ATP) activity"/>
    <property type="evidence" value="ECO:0007669"/>
    <property type="project" value="UniProtKB-EC"/>
</dbReference>
<evidence type="ECO:0000256" key="2">
    <source>
        <dbReference type="ARBA" id="ARBA00022598"/>
    </source>
</evidence>
<dbReference type="InterPro" id="IPR012340">
    <property type="entry name" value="NA-bd_OB-fold"/>
</dbReference>
<dbReference type="Proteomes" id="UP000254920">
    <property type="component" value="Unassembled WGS sequence"/>
</dbReference>
<dbReference type="Pfam" id="PF01068">
    <property type="entry name" value="DNA_ligase_A_M"/>
    <property type="match status" value="1"/>
</dbReference>
<comment type="cofactor">
    <cofactor evidence="1">
        <name>a divalent metal cation</name>
        <dbReference type="ChEBI" id="CHEBI:60240"/>
    </cofactor>
</comment>
<keyword evidence="5" id="KW-0234">DNA repair</keyword>
<gene>
    <name evidence="9" type="primary">ligA_1</name>
    <name evidence="9" type="ORF">NCTC12475_00224</name>
</gene>
<dbReference type="PANTHER" id="PTHR47810">
    <property type="entry name" value="DNA LIGASE"/>
    <property type="match status" value="1"/>
</dbReference>
<comment type="catalytic activity">
    <reaction evidence="6">
        <text>ATP + (deoxyribonucleotide)n-3'-hydroxyl + 5'-phospho-(deoxyribonucleotide)m = (deoxyribonucleotide)n+m + AMP + diphosphate.</text>
        <dbReference type="EC" id="6.5.1.1"/>
    </reaction>
</comment>
<evidence type="ECO:0000256" key="5">
    <source>
        <dbReference type="ARBA" id="ARBA00023204"/>
    </source>
</evidence>
<feature type="domain" description="DNA ligase OB-like" evidence="8">
    <location>
        <begin position="202"/>
        <end position="268"/>
    </location>
</feature>
<evidence type="ECO:0000313" key="10">
    <source>
        <dbReference type="Proteomes" id="UP000254920"/>
    </source>
</evidence>
<feature type="domain" description="ATP-dependent DNA ligase family profile" evidence="7">
    <location>
        <begin position="34"/>
        <end position="188"/>
    </location>
</feature>
<dbReference type="RefSeq" id="WP_089182500.1">
    <property type="nucleotide sequence ID" value="NZ_CP043427.1"/>
</dbReference>
<dbReference type="EMBL" id="UFVD01000001">
    <property type="protein sequence ID" value="SUX09842.1"/>
    <property type="molecule type" value="Genomic_DNA"/>
</dbReference>
<name>A0A381DH62_9BACT</name>
<dbReference type="STRING" id="32024.GCA_000788295_00152"/>
<dbReference type="GO" id="GO:0005524">
    <property type="term" value="F:ATP binding"/>
    <property type="evidence" value="ECO:0007669"/>
    <property type="project" value="InterPro"/>
</dbReference>
<dbReference type="InterPro" id="IPR050326">
    <property type="entry name" value="NAD_dep_DNA_ligaseB"/>
</dbReference>
<evidence type="ECO:0000259" key="7">
    <source>
        <dbReference type="Pfam" id="PF01068"/>
    </source>
</evidence>
<dbReference type="GO" id="GO:0006310">
    <property type="term" value="P:DNA recombination"/>
    <property type="evidence" value="ECO:0007669"/>
    <property type="project" value="InterPro"/>
</dbReference>
<dbReference type="GO" id="GO:0006281">
    <property type="term" value="P:DNA repair"/>
    <property type="evidence" value="ECO:0007669"/>
    <property type="project" value="UniProtKB-KW"/>
</dbReference>
<dbReference type="PROSITE" id="PS00333">
    <property type="entry name" value="DNA_LIGASE_A2"/>
    <property type="match status" value="1"/>
</dbReference>
<dbReference type="InterPro" id="IPR012310">
    <property type="entry name" value="DNA_ligase_ATP-dep_cent"/>
</dbReference>
<evidence type="ECO:0000259" key="8">
    <source>
        <dbReference type="Pfam" id="PF14743"/>
    </source>
</evidence>
<proteinExistence type="predicted"/>
<evidence type="ECO:0000313" key="9">
    <source>
        <dbReference type="EMBL" id="SUX09842.1"/>
    </source>
</evidence>
<keyword evidence="3" id="KW-0235">DNA replication</keyword>
<evidence type="ECO:0000256" key="1">
    <source>
        <dbReference type="ARBA" id="ARBA00001968"/>
    </source>
</evidence>
<dbReference type="CDD" id="cd07896">
    <property type="entry name" value="Adenylation_kDNA_ligase_like"/>
    <property type="match status" value="1"/>
</dbReference>
<organism evidence="9 10">
    <name type="scientific">Campylobacter sputorum subsp. sputorum</name>
    <dbReference type="NCBI Taxonomy" id="32024"/>
    <lineage>
        <taxon>Bacteria</taxon>
        <taxon>Pseudomonadati</taxon>
        <taxon>Campylobacterota</taxon>
        <taxon>Epsilonproteobacteria</taxon>
        <taxon>Campylobacterales</taxon>
        <taxon>Campylobacteraceae</taxon>
        <taxon>Campylobacter</taxon>
    </lineage>
</organism>
<dbReference type="PANTHER" id="PTHR47810:SF1">
    <property type="entry name" value="DNA LIGASE B"/>
    <property type="match status" value="1"/>
</dbReference>
<dbReference type="AlphaFoldDB" id="A0A381DH62"/>
<dbReference type="Gene3D" id="3.30.1490.70">
    <property type="match status" value="1"/>
</dbReference>
<dbReference type="InterPro" id="IPR029319">
    <property type="entry name" value="DNA_ligase_OB"/>
</dbReference>
<dbReference type="Gene3D" id="2.40.50.140">
    <property type="entry name" value="Nucleic acid-binding proteins"/>
    <property type="match status" value="1"/>
</dbReference>
<evidence type="ECO:0000256" key="6">
    <source>
        <dbReference type="ARBA" id="ARBA00034003"/>
    </source>
</evidence>
<dbReference type="GeneID" id="93090673"/>
<dbReference type="SUPFAM" id="SSF56091">
    <property type="entry name" value="DNA ligase/mRNA capping enzyme, catalytic domain"/>
    <property type="match status" value="1"/>
</dbReference>